<dbReference type="EMBL" id="JBCGBO010000006">
    <property type="protein sequence ID" value="KAK9193758.1"/>
    <property type="molecule type" value="Genomic_DNA"/>
</dbReference>
<dbReference type="GO" id="GO:0071786">
    <property type="term" value="P:endoplasmic reticulum tubular network organization"/>
    <property type="evidence" value="ECO:0007669"/>
    <property type="project" value="InterPro"/>
</dbReference>
<feature type="domain" description="Lunapark zinc ribbon" evidence="3">
    <location>
        <begin position="274"/>
        <end position="324"/>
    </location>
</feature>
<sequence length="470" mass="51391">MAEDKCITESEKKDSKAVEKKRKGIISRLWNGIFRLKGDDFEKRLQYISKEEAAILARVKRRSQTWRRMSRHLIIFTVVFEVLTPLSLSLGILDKVIAVGYAIMTTRSMELNWKTRALQVLPIFLLPGDRKDQKTLERLRVERKAKIDELKERTNYYTTQQLIQRYDPDPAAKAAAATVLASKLGADSGLNVFVGDESNFNVPLGNSNDVEVMPSSGLRNRKQLQPRSGGAGSTPLHHSDEETSSSFGSEGPEHNQLVVNHHYPQVSTMHGGGWIARIAAILVGDDPSQSYALICGNCHMHNGLARKEDFPYITYYCPHCNALNRPKESEGHISGSISSLPPKELEELVSGSISNPPPKVSEEHVADCSSSSPNMSTLTADSVNNATTSPLSGSICGSNSPVREGLGTEEAEKVASLDMGKGMKRRGPHVLASGSAIHAQAQSRGNGDLPTLIMCKSTGSSKISFQLVLK</sequence>
<accession>A0AAP0M0I1</accession>
<feature type="compositionally biased region" description="Polar residues" evidence="1">
    <location>
        <begin position="368"/>
        <end position="401"/>
    </location>
</feature>
<dbReference type="AlphaFoldDB" id="A0AAP0M0I1"/>
<dbReference type="InterPro" id="IPR040115">
    <property type="entry name" value="Lnp"/>
</dbReference>
<evidence type="ECO:0000313" key="5">
    <source>
        <dbReference type="Proteomes" id="UP001428341"/>
    </source>
</evidence>
<evidence type="ECO:0000313" key="4">
    <source>
        <dbReference type="EMBL" id="KAK9193758.1"/>
    </source>
</evidence>
<evidence type="ECO:0000256" key="1">
    <source>
        <dbReference type="SAM" id="MobiDB-lite"/>
    </source>
</evidence>
<name>A0AAP0M0I1_9ROSI</name>
<gene>
    <name evidence="4" type="ORF">WN944_004455</name>
</gene>
<dbReference type="PANTHER" id="PTHR22166">
    <property type="entry name" value="ENDOPLASMIC RETICULUM JUNCTION FORMATION PROTEIN LUNAPARK"/>
    <property type="match status" value="1"/>
</dbReference>
<evidence type="ECO:0000256" key="2">
    <source>
        <dbReference type="SAM" id="Phobius"/>
    </source>
</evidence>
<dbReference type="Proteomes" id="UP001428341">
    <property type="component" value="Unassembled WGS sequence"/>
</dbReference>
<feature type="region of interest" description="Disordered" evidence="1">
    <location>
        <begin position="347"/>
        <end position="409"/>
    </location>
</feature>
<protein>
    <recommendedName>
        <fullName evidence="3">Lunapark zinc ribbon domain-containing protein</fullName>
    </recommendedName>
</protein>
<feature type="region of interest" description="Disordered" evidence="1">
    <location>
        <begin position="204"/>
        <end position="254"/>
    </location>
</feature>
<keyword evidence="5" id="KW-1185">Reference proteome</keyword>
<comment type="caution">
    <text evidence="4">The sequence shown here is derived from an EMBL/GenBank/DDBJ whole genome shotgun (WGS) entry which is preliminary data.</text>
</comment>
<dbReference type="PANTHER" id="PTHR22166:SF12">
    <property type="entry name" value="ENDOPLASMIC RETICULUM JUNCTION FORMATION PROTEIN LUNAPARK"/>
    <property type="match status" value="1"/>
</dbReference>
<keyword evidence="2" id="KW-1133">Transmembrane helix</keyword>
<proteinExistence type="predicted"/>
<dbReference type="Pfam" id="PF10058">
    <property type="entry name" value="Zn_ribbon_10"/>
    <property type="match status" value="1"/>
</dbReference>
<dbReference type="GO" id="GO:0071782">
    <property type="term" value="C:endoplasmic reticulum tubular network"/>
    <property type="evidence" value="ECO:0007669"/>
    <property type="project" value="TreeGrafter"/>
</dbReference>
<keyword evidence="2" id="KW-0472">Membrane</keyword>
<keyword evidence="2" id="KW-0812">Transmembrane</keyword>
<organism evidence="4 5">
    <name type="scientific">Citrus x changshan-huyou</name>
    <dbReference type="NCBI Taxonomy" id="2935761"/>
    <lineage>
        <taxon>Eukaryota</taxon>
        <taxon>Viridiplantae</taxon>
        <taxon>Streptophyta</taxon>
        <taxon>Embryophyta</taxon>
        <taxon>Tracheophyta</taxon>
        <taxon>Spermatophyta</taxon>
        <taxon>Magnoliopsida</taxon>
        <taxon>eudicotyledons</taxon>
        <taxon>Gunneridae</taxon>
        <taxon>Pentapetalae</taxon>
        <taxon>rosids</taxon>
        <taxon>malvids</taxon>
        <taxon>Sapindales</taxon>
        <taxon>Rutaceae</taxon>
        <taxon>Aurantioideae</taxon>
        <taxon>Citrus</taxon>
    </lineage>
</organism>
<dbReference type="InterPro" id="IPR019273">
    <property type="entry name" value="Lunapark_Znf"/>
</dbReference>
<reference evidence="4 5" key="1">
    <citation type="submission" date="2024-05" db="EMBL/GenBank/DDBJ databases">
        <title>Haplotype-resolved chromosome-level genome assembly of Huyou (Citrus changshanensis).</title>
        <authorList>
            <person name="Miao C."/>
            <person name="Chen W."/>
            <person name="Wu Y."/>
            <person name="Wang L."/>
            <person name="Zhao S."/>
            <person name="Grierson D."/>
            <person name="Xu C."/>
            <person name="Chen K."/>
        </authorList>
    </citation>
    <scope>NUCLEOTIDE SEQUENCE [LARGE SCALE GENOMIC DNA]</scope>
    <source>
        <strain evidence="4">01-14</strain>
        <tissue evidence="4">Leaf</tissue>
    </source>
</reference>
<feature type="transmembrane region" description="Helical" evidence="2">
    <location>
        <begin position="73"/>
        <end position="93"/>
    </location>
</feature>
<evidence type="ECO:0000259" key="3">
    <source>
        <dbReference type="Pfam" id="PF10058"/>
    </source>
</evidence>